<evidence type="ECO:0000256" key="6">
    <source>
        <dbReference type="PIRSR" id="PIRSR001060-2"/>
    </source>
</evidence>
<dbReference type="GO" id="GO:0004568">
    <property type="term" value="F:chitinase activity"/>
    <property type="evidence" value="ECO:0007669"/>
    <property type="project" value="InterPro"/>
</dbReference>
<keyword evidence="4 6" id="KW-1015">Disulfide bond</keyword>
<feature type="disulfide bond" evidence="6 7">
    <location>
        <begin position="58"/>
        <end position="62"/>
    </location>
</feature>
<dbReference type="Gene3D" id="1.10.530.10">
    <property type="match status" value="1"/>
</dbReference>
<feature type="active site" description="Proton donor" evidence="5">
    <location>
        <position position="143"/>
    </location>
</feature>
<sequence>MKYLWVFIVFSIAVLSHACSAQQCGRQAGNRRCANNLCCSQYGYCGRTNEYCCTSQGCQSQCRRCGVRTVGEIVVGDIGGIISKGMFNNILKHRDDDACEGKGFYTYEAFVAAARSFPAFGSTGDDATRKREIAAFLAQTSHETSAGWPSAPDGPYAWGYCFVRERNPPSKYCDTTTPCPKSYYGRGPIQLTWNYNYEQAGRAIGADLLNNPDLVATDAVISFKTAIWFWMTAQSSKPSCHDVITGSWRPSASDNSVCHVPDYAVVTNIISGEIEYGKSRNPQVEDRIEFFKRYCQILGVSPGKCYEERTFVSGLMMETI</sequence>
<dbReference type="FunFam" id="3.30.20.10:FF:000001">
    <property type="entry name" value="Endochitinase (Chitinase)"/>
    <property type="match status" value="1"/>
</dbReference>
<keyword evidence="3" id="KW-0611">Plant defense</keyword>
<dbReference type="InterPro" id="IPR001002">
    <property type="entry name" value="Chitin-bd_1"/>
</dbReference>
<name>Q7Y238_EUOEU</name>
<dbReference type="Gene3D" id="3.30.20.10">
    <property type="entry name" value="Endochitinase, domain 2"/>
    <property type="match status" value="1"/>
</dbReference>
<dbReference type="PIRSF" id="PIRSF001060">
    <property type="entry name" value="Endochitinase"/>
    <property type="match status" value="1"/>
</dbReference>
<dbReference type="GO" id="GO:0016998">
    <property type="term" value="P:cell wall macromolecule catabolic process"/>
    <property type="evidence" value="ECO:0007669"/>
    <property type="project" value="InterPro"/>
</dbReference>
<evidence type="ECO:0000259" key="9">
    <source>
        <dbReference type="PROSITE" id="PS50941"/>
    </source>
</evidence>
<feature type="disulfide bond" evidence="6">
    <location>
        <begin position="173"/>
        <end position="179"/>
    </location>
</feature>
<dbReference type="PANTHER" id="PTHR22595">
    <property type="entry name" value="CHITINASE-RELATED"/>
    <property type="match status" value="1"/>
</dbReference>
<evidence type="ECO:0000256" key="2">
    <source>
        <dbReference type="ARBA" id="ARBA00022729"/>
    </source>
</evidence>
<feature type="signal peptide" evidence="8">
    <location>
        <begin position="1"/>
        <end position="21"/>
    </location>
</feature>
<dbReference type="Pfam" id="PF00187">
    <property type="entry name" value="Chitin_bind_1"/>
    <property type="match status" value="1"/>
</dbReference>
<dbReference type="PANTHER" id="PTHR22595:SF79">
    <property type="entry name" value="CHITINASE 12"/>
    <property type="match status" value="1"/>
</dbReference>
<feature type="disulfide bond" evidence="6 7">
    <location>
        <begin position="24"/>
        <end position="39"/>
    </location>
</feature>
<dbReference type="InterPro" id="IPR036861">
    <property type="entry name" value="Endochitinase-like_sf"/>
</dbReference>
<feature type="chain" id="PRO_5004295751" evidence="8">
    <location>
        <begin position="22"/>
        <end position="320"/>
    </location>
</feature>
<dbReference type="CDD" id="cd00035">
    <property type="entry name" value="ChtBD1"/>
    <property type="match status" value="1"/>
</dbReference>
<proteinExistence type="evidence at transcript level"/>
<dbReference type="CAZy" id="CBM18">
    <property type="family name" value="Carbohydrate-Binding Module Family 18"/>
</dbReference>
<dbReference type="PROSITE" id="PS00774">
    <property type="entry name" value="CHITINASE_19_2"/>
    <property type="match status" value="1"/>
</dbReference>
<evidence type="ECO:0000256" key="7">
    <source>
        <dbReference type="PROSITE-ProRule" id="PRU00261"/>
    </source>
</evidence>
<feature type="domain" description="Chitin-binding type-1" evidence="9">
    <location>
        <begin position="21"/>
        <end position="64"/>
    </location>
</feature>
<dbReference type="PROSITE" id="PS00026">
    <property type="entry name" value="CHIT_BIND_I_1"/>
    <property type="match status" value="1"/>
</dbReference>
<dbReference type="SMART" id="SM00270">
    <property type="entry name" value="ChtBD1"/>
    <property type="match status" value="1"/>
</dbReference>
<dbReference type="SUPFAM" id="SSF57016">
    <property type="entry name" value="Plant lectins/antimicrobial peptides"/>
    <property type="match status" value="1"/>
</dbReference>
<dbReference type="EMBL" id="AY277395">
    <property type="protein sequence ID" value="AAP35269.1"/>
    <property type="molecule type" value="mRNA"/>
</dbReference>
<evidence type="ECO:0000256" key="8">
    <source>
        <dbReference type="SAM" id="SignalP"/>
    </source>
</evidence>
<organism evidence="10">
    <name type="scientific">Euonymus europaeus</name>
    <name type="common">European spindle tree</name>
    <dbReference type="NCBI Taxonomy" id="123417"/>
    <lineage>
        <taxon>Eukaryota</taxon>
        <taxon>Viridiplantae</taxon>
        <taxon>Streptophyta</taxon>
        <taxon>Embryophyta</taxon>
        <taxon>Tracheophyta</taxon>
        <taxon>Spermatophyta</taxon>
        <taxon>Magnoliopsida</taxon>
        <taxon>eudicotyledons</taxon>
        <taxon>Gunneridae</taxon>
        <taxon>Pentapetalae</taxon>
        <taxon>rosids</taxon>
        <taxon>fabids</taxon>
        <taxon>Celastrales</taxon>
        <taxon>Celastraceae</taxon>
        <taxon>Euonymus</taxon>
    </lineage>
</organism>
<reference evidence="10" key="2">
    <citation type="journal article" date="2004" name="Planta">
        <title>Synergistic antifungal activity of two chitin-binding proteins from spindle tree (Euonymus europaeus L.).</title>
        <authorList>
            <person name="Van den Bergh K.P."/>
            <person name="Rouge P."/>
            <person name="Proost P."/>
            <person name="Coosemans J."/>
            <person name="Krouglova T."/>
            <person name="Engelborghs Y."/>
            <person name="Peumans W.J."/>
            <person name="Van Damme E.J."/>
        </authorList>
    </citation>
    <scope>NUCLEOTIDE SEQUENCE</scope>
    <source>
        <tissue evidence="10">Bark</tissue>
    </source>
</reference>
<evidence type="ECO:0000313" key="10">
    <source>
        <dbReference type="EMBL" id="AAP35269.1"/>
    </source>
</evidence>
<dbReference type="AlphaFoldDB" id="Q7Y238"/>
<dbReference type="GO" id="GO:0005975">
    <property type="term" value="P:carbohydrate metabolic process"/>
    <property type="evidence" value="ECO:0007669"/>
    <property type="project" value="InterPro"/>
</dbReference>
<dbReference type="SUPFAM" id="SSF53955">
    <property type="entry name" value="Lysozyme-like"/>
    <property type="match status" value="1"/>
</dbReference>
<evidence type="ECO:0000256" key="5">
    <source>
        <dbReference type="PIRSR" id="PIRSR001060-1"/>
    </source>
</evidence>
<dbReference type="PROSITE" id="PS00773">
    <property type="entry name" value="CHITINASE_19_1"/>
    <property type="match status" value="1"/>
</dbReference>
<dbReference type="Pfam" id="PF00182">
    <property type="entry name" value="Glyco_hydro_19"/>
    <property type="match status" value="1"/>
</dbReference>
<dbReference type="InterPro" id="IPR000726">
    <property type="entry name" value="Glyco_hydro_19_cat"/>
</dbReference>
<evidence type="ECO:0000256" key="1">
    <source>
        <dbReference type="ARBA" id="ARBA00022669"/>
    </source>
</evidence>
<keyword evidence="1 7" id="KW-0147">Chitin-binding</keyword>
<feature type="disulfide bond" evidence="6">
    <location>
        <begin position="99"/>
        <end position="161"/>
    </location>
</feature>
<dbReference type="Gene3D" id="3.30.60.10">
    <property type="entry name" value="Endochitinase-like"/>
    <property type="match status" value="1"/>
</dbReference>
<protein>
    <submittedName>
        <fullName evidence="10">Hevein-like antimicrobial peptide</fullName>
    </submittedName>
</protein>
<dbReference type="GO" id="GO:0050832">
    <property type="term" value="P:defense response to fungus"/>
    <property type="evidence" value="ECO:0007669"/>
    <property type="project" value="TreeGrafter"/>
</dbReference>
<dbReference type="InterPro" id="IPR023346">
    <property type="entry name" value="Lysozyme-like_dom_sf"/>
</dbReference>
<evidence type="ECO:0000256" key="3">
    <source>
        <dbReference type="ARBA" id="ARBA00022821"/>
    </source>
</evidence>
<accession>Q7Y238</accession>
<dbReference type="PROSITE" id="PS50941">
    <property type="entry name" value="CHIT_BIND_I_2"/>
    <property type="match status" value="1"/>
</dbReference>
<dbReference type="InterPro" id="IPR018371">
    <property type="entry name" value="Chitin-binding_1_CS"/>
</dbReference>
<feature type="disulfide bond" evidence="6 7">
    <location>
        <begin position="38"/>
        <end position="52"/>
    </location>
</feature>
<dbReference type="CDD" id="cd00325">
    <property type="entry name" value="chitinase_GH19"/>
    <property type="match status" value="1"/>
</dbReference>
<dbReference type="GO" id="GO:0008061">
    <property type="term" value="F:chitin binding"/>
    <property type="evidence" value="ECO:0007669"/>
    <property type="project" value="UniProtKB-UniRule"/>
</dbReference>
<evidence type="ECO:0000256" key="4">
    <source>
        <dbReference type="ARBA" id="ARBA00023157"/>
    </source>
</evidence>
<reference evidence="10" key="1">
    <citation type="submission" date="2003-04" db="EMBL/GenBank/DDBJ databases">
        <authorList>
            <person name="Van den Bergh K.P.B."/>
            <person name="Van Damme E.J.M."/>
        </authorList>
    </citation>
    <scope>NUCLEOTIDE SEQUENCE</scope>
    <source>
        <tissue evidence="10">Bark</tissue>
    </source>
</reference>
<dbReference type="CAZy" id="GH19">
    <property type="family name" value="Glycoside Hydrolase Family 19"/>
</dbReference>
<keyword evidence="2 8" id="KW-0732">Signal</keyword>
<dbReference type="GO" id="GO:0006032">
    <property type="term" value="P:chitin catabolic process"/>
    <property type="evidence" value="ECO:0007669"/>
    <property type="project" value="InterPro"/>
</dbReference>
<feature type="disulfide bond" evidence="6 7">
    <location>
        <begin position="33"/>
        <end position="45"/>
    </location>
</feature>
<dbReference type="InterPro" id="IPR016283">
    <property type="entry name" value="Glyco_hydro_19"/>
</dbReference>